<feature type="region of interest" description="Disordered" evidence="1">
    <location>
        <begin position="278"/>
        <end position="301"/>
    </location>
</feature>
<proteinExistence type="predicted"/>
<comment type="caution">
    <text evidence="4">The sequence shown here is derived from an EMBL/GenBank/DDBJ whole genome shotgun (WGS) entry which is preliminary data.</text>
</comment>
<feature type="transmembrane region" description="Helical" evidence="2">
    <location>
        <begin position="12"/>
        <end position="31"/>
    </location>
</feature>
<gene>
    <name evidence="4" type="ORF">ACFO4L_11765</name>
</gene>
<dbReference type="RefSeq" id="WP_377909870.1">
    <property type="nucleotide sequence ID" value="NZ_JBHSGK010000013.1"/>
</dbReference>
<organism evidence="4 5">
    <name type="scientific">Bacillus daqingensis</name>
    <dbReference type="NCBI Taxonomy" id="872396"/>
    <lineage>
        <taxon>Bacteria</taxon>
        <taxon>Bacillati</taxon>
        <taxon>Bacillota</taxon>
        <taxon>Bacilli</taxon>
        <taxon>Bacillales</taxon>
        <taxon>Bacillaceae</taxon>
        <taxon>Bacillus</taxon>
    </lineage>
</organism>
<keyword evidence="2" id="KW-1133">Transmembrane helix</keyword>
<dbReference type="Proteomes" id="UP001595896">
    <property type="component" value="Unassembled WGS sequence"/>
</dbReference>
<sequence>MRTFKQEESGSVLVMTGFSMLLILLLLGLVIDGGNMYVTKSHLQKTANAAALSGAQEIPASETAVKNVVEEIIGSHNETGSLLAADVSGNELQVRLGRSVPLFFGSLFGQEAMTLEVEAKAGIDPIASGIGAVPLGINESIPLVYGQEYELKVDSGDSEAGNFGVLALAGPGAQNYENSLMHGFQQELKIGDIVPTQTGNIAGATRKGINHRIDTCPYPDGDYQQRDCPRVMLVIVYKPHEKSTNQLKSIRITGFAYFYVSERMGSNDDSIRGTFIRRTGPGTAGEQPAPDKGAYTVRLKR</sequence>
<name>A0ABV9NVC2_9BACI</name>
<keyword evidence="2" id="KW-0812">Transmembrane</keyword>
<evidence type="ECO:0000256" key="1">
    <source>
        <dbReference type="SAM" id="MobiDB-lite"/>
    </source>
</evidence>
<protein>
    <submittedName>
        <fullName evidence="4">Pilus assembly protein TadG-related protein</fullName>
    </submittedName>
</protein>
<evidence type="ECO:0000313" key="5">
    <source>
        <dbReference type="Proteomes" id="UP001595896"/>
    </source>
</evidence>
<dbReference type="InterPro" id="IPR028087">
    <property type="entry name" value="Tad_N"/>
</dbReference>
<dbReference type="Pfam" id="PF13400">
    <property type="entry name" value="Tad"/>
    <property type="match status" value="1"/>
</dbReference>
<dbReference type="EMBL" id="JBHSGK010000013">
    <property type="protein sequence ID" value="MFC4737268.1"/>
    <property type="molecule type" value="Genomic_DNA"/>
</dbReference>
<keyword evidence="2" id="KW-0472">Membrane</keyword>
<evidence type="ECO:0000259" key="3">
    <source>
        <dbReference type="Pfam" id="PF13400"/>
    </source>
</evidence>
<evidence type="ECO:0000256" key="2">
    <source>
        <dbReference type="SAM" id="Phobius"/>
    </source>
</evidence>
<keyword evidence="5" id="KW-1185">Reference proteome</keyword>
<feature type="domain" description="Putative Flp pilus-assembly TadG-like N-terminal" evidence="3">
    <location>
        <begin position="10"/>
        <end position="56"/>
    </location>
</feature>
<evidence type="ECO:0000313" key="4">
    <source>
        <dbReference type="EMBL" id="MFC4737268.1"/>
    </source>
</evidence>
<accession>A0ABV9NVC2</accession>
<reference evidence="5" key="1">
    <citation type="journal article" date="2019" name="Int. J. Syst. Evol. Microbiol.">
        <title>The Global Catalogue of Microorganisms (GCM) 10K type strain sequencing project: providing services to taxonomists for standard genome sequencing and annotation.</title>
        <authorList>
            <consortium name="The Broad Institute Genomics Platform"/>
            <consortium name="The Broad Institute Genome Sequencing Center for Infectious Disease"/>
            <person name="Wu L."/>
            <person name="Ma J."/>
        </authorList>
    </citation>
    <scope>NUCLEOTIDE SEQUENCE [LARGE SCALE GENOMIC DNA]</scope>
    <source>
        <strain evidence="5">JCM 12165</strain>
    </source>
</reference>